<dbReference type="PANTHER" id="PTHR31896:SF12">
    <property type="entry name" value="HXXXD-TYPE ACYL-TRANSFERASE FAMILY PROTEIN"/>
    <property type="match status" value="1"/>
</dbReference>
<dbReference type="InterPro" id="IPR023213">
    <property type="entry name" value="CAT-like_dom_sf"/>
</dbReference>
<accession>A0AAQ3QG64</accession>
<keyword evidence="6" id="KW-1185">Reference proteome</keyword>
<dbReference type="PANTHER" id="PTHR31896">
    <property type="entry name" value="FAMILY REGULATORY PROTEIN, PUTATIVE (AFU_ORTHOLOGUE AFUA_3G14730)-RELATED"/>
    <property type="match status" value="1"/>
</dbReference>
<dbReference type="Gene3D" id="3.30.559.10">
    <property type="entry name" value="Chloramphenicol acetyltransferase-like domain"/>
    <property type="match status" value="2"/>
</dbReference>
<sequence length="688" mass="75981">MASSSPFFRHVSTCIVKPPPQPRTQLNLAPFDLMMLSLRYIQKGLLFSNRLMPPLTIADVVDRLKTSLSAALAHFYPLAGRLVTEEARDEKGNVTGIYLSIDCDGQGAEFTHVVADGITVSDVLFSSTDVPSFVNSFFPYGRAINYDGHVLPLLAVQLTELADGFFLGCCFNHAVGDGVSYWLFFNSWAEIARAGGVAVELSRSPVHDRWFIDDQKAPIKLPITEADKFTERFPTPLYRKRIFHLSAGSIARLKAIANHDGMTSISSLQSVCALLWRCITRARRLPAEQNICCFVAAQNRARLNPPLSPDYFGNCVYPISTATTAGELLAHNLGWAARLVHEQVARHTDDAIRKAVAAWSAAPVIHKLNPFTVMLVGSPRFDVYGCDFGWGKPVAARSGTGDNFDGKVTFYGGREGAESMDLEICLEPPYMRALEEDEEFMNVVSPPLELQEMDDFRHALHVFLISAPPSLRRRTVTCQYHYAYGDGSNVDGVLSSETLTFATTSSSSVTVKNFAFGCNSRSTGLFSNRTGSGAVAGVVVEAGGGRPSPTSVDLKLHRTVVVGPRSVVLHESGAEQSRAKKSSLWGDPKEELVGGSMDWEQEEQPRRGRLLCGQKQGVGEFPFLQHDKERKRREERENERDKQVAMGDDEDDGFTSFTEMQQKEGRKDDEGRDAAKGLGHWQRSHVDF</sequence>
<dbReference type="Pfam" id="PF02458">
    <property type="entry name" value="Transferase"/>
    <property type="match status" value="1"/>
</dbReference>
<organism evidence="5 6">
    <name type="scientific">Canna indica</name>
    <name type="common">Indian-shot</name>
    <dbReference type="NCBI Taxonomy" id="4628"/>
    <lineage>
        <taxon>Eukaryota</taxon>
        <taxon>Viridiplantae</taxon>
        <taxon>Streptophyta</taxon>
        <taxon>Embryophyta</taxon>
        <taxon>Tracheophyta</taxon>
        <taxon>Spermatophyta</taxon>
        <taxon>Magnoliopsida</taxon>
        <taxon>Liliopsida</taxon>
        <taxon>Zingiberales</taxon>
        <taxon>Cannaceae</taxon>
        <taxon>Canna</taxon>
    </lineage>
</organism>
<evidence type="ECO:0000313" key="5">
    <source>
        <dbReference type="EMBL" id="WOL08251.1"/>
    </source>
</evidence>
<feature type="region of interest" description="Disordered" evidence="3">
    <location>
        <begin position="571"/>
        <end position="606"/>
    </location>
</feature>
<feature type="compositionally biased region" description="Basic and acidic residues" evidence="3">
    <location>
        <begin position="625"/>
        <end position="643"/>
    </location>
</feature>
<dbReference type="GO" id="GO:0016740">
    <property type="term" value="F:transferase activity"/>
    <property type="evidence" value="ECO:0007669"/>
    <property type="project" value="UniProtKB-KW"/>
</dbReference>
<feature type="compositionally biased region" description="Basic and acidic residues" evidence="3">
    <location>
        <begin position="661"/>
        <end position="675"/>
    </location>
</feature>
<proteinExistence type="inferred from homology"/>
<keyword evidence="2" id="KW-0808">Transferase</keyword>
<dbReference type="Pfam" id="PF14543">
    <property type="entry name" value="TAXi_N"/>
    <property type="match status" value="1"/>
</dbReference>
<comment type="similarity">
    <text evidence="1">Belongs to the peptidase A1 family.</text>
</comment>
<feature type="domain" description="Xylanase inhibitor N-terminal" evidence="4">
    <location>
        <begin position="472"/>
        <end position="531"/>
    </location>
</feature>
<reference evidence="5 6" key="1">
    <citation type="submission" date="2023-10" db="EMBL/GenBank/DDBJ databases">
        <title>Chromosome-scale genome assembly provides insights into flower coloration mechanisms of Canna indica.</title>
        <authorList>
            <person name="Li C."/>
        </authorList>
    </citation>
    <scope>NUCLEOTIDE SEQUENCE [LARGE SCALE GENOMIC DNA]</scope>
    <source>
        <tissue evidence="5">Flower</tissue>
    </source>
</reference>
<evidence type="ECO:0000256" key="3">
    <source>
        <dbReference type="SAM" id="MobiDB-lite"/>
    </source>
</evidence>
<dbReference type="SUPFAM" id="SSF50630">
    <property type="entry name" value="Acid proteases"/>
    <property type="match status" value="1"/>
</dbReference>
<dbReference type="InterPro" id="IPR021109">
    <property type="entry name" value="Peptidase_aspartic_dom_sf"/>
</dbReference>
<evidence type="ECO:0000256" key="1">
    <source>
        <dbReference type="ARBA" id="ARBA00007447"/>
    </source>
</evidence>
<dbReference type="AlphaFoldDB" id="A0AAQ3QG64"/>
<dbReference type="InterPro" id="IPR051283">
    <property type="entry name" value="Sec_Metabolite_Acyltrans"/>
</dbReference>
<name>A0AAQ3QG64_9LILI</name>
<evidence type="ECO:0000313" key="6">
    <source>
        <dbReference type="Proteomes" id="UP001327560"/>
    </source>
</evidence>
<gene>
    <name evidence="5" type="ORF">Cni_G17003</name>
</gene>
<evidence type="ECO:0000256" key="2">
    <source>
        <dbReference type="ARBA" id="ARBA00022679"/>
    </source>
</evidence>
<evidence type="ECO:0000259" key="4">
    <source>
        <dbReference type="Pfam" id="PF14543"/>
    </source>
</evidence>
<dbReference type="Gene3D" id="2.40.70.10">
    <property type="entry name" value="Acid Proteases"/>
    <property type="match status" value="1"/>
</dbReference>
<feature type="region of interest" description="Disordered" evidence="3">
    <location>
        <begin position="621"/>
        <end position="688"/>
    </location>
</feature>
<protein>
    <recommendedName>
        <fullName evidence="4">Xylanase inhibitor N-terminal domain-containing protein</fullName>
    </recommendedName>
</protein>
<dbReference type="InterPro" id="IPR032861">
    <property type="entry name" value="TAXi_N"/>
</dbReference>
<dbReference type="EMBL" id="CP136894">
    <property type="protein sequence ID" value="WOL08251.1"/>
    <property type="molecule type" value="Genomic_DNA"/>
</dbReference>
<dbReference type="SUPFAM" id="SSF52777">
    <property type="entry name" value="CoA-dependent acyltransferases"/>
    <property type="match status" value="1"/>
</dbReference>
<dbReference type="Proteomes" id="UP001327560">
    <property type="component" value="Chromosome 5"/>
</dbReference>